<dbReference type="SUPFAM" id="SSF52540">
    <property type="entry name" value="P-loop containing nucleoside triphosphate hydrolases"/>
    <property type="match status" value="2"/>
</dbReference>
<dbReference type="Gene3D" id="1.10.8.60">
    <property type="match status" value="2"/>
</dbReference>
<dbReference type="GO" id="GO:0005524">
    <property type="term" value="F:ATP binding"/>
    <property type="evidence" value="ECO:0007669"/>
    <property type="project" value="UniProtKB-KW"/>
</dbReference>
<evidence type="ECO:0000256" key="2">
    <source>
        <dbReference type="ARBA" id="ARBA00022741"/>
    </source>
</evidence>
<name>A0A9W8AAC6_9FUNG</name>
<dbReference type="SMART" id="SM00382">
    <property type="entry name" value="AAA"/>
    <property type="match status" value="2"/>
</dbReference>
<dbReference type="OrthoDB" id="5421at2759"/>
<comment type="similarity">
    <text evidence="1">Belongs to the AAA ATPase family.</text>
</comment>
<reference evidence="5" key="1">
    <citation type="submission" date="2022-07" db="EMBL/GenBank/DDBJ databases">
        <title>Phylogenomic reconstructions and comparative analyses of Kickxellomycotina fungi.</title>
        <authorList>
            <person name="Reynolds N.K."/>
            <person name="Stajich J.E."/>
            <person name="Barry K."/>
            <person name="Grigoriev I.V."/>
            <person name="Crous P."/>
            <person name="Smith M.E."/>
        </authorList>
    </citation>
    <scope>NUCLEOTIDE SEQUENCE</scope>
    <source>
        <strain evidence="5">RSA 861</strain>
    </source>
</reference>
<dbReference type="AlphaFoldDB" id="A0A9W8AAC6"/>
<dbReference type="PANTHER" id="PTHR23077:SF171">
    <property type="entry name" value="NUCLEAR VALOSIN-CONTAINING PROTEIN-LIKE"/>
    <property type="match status" value="1"/>
</dbReference>
<dbReference type="InterPro" id="IPR027417">
    <property type="entry name" value="P-loop_NTPase"/>
</dbReference>
<evidence type="ECO:0000256" key="3">
    <source>
        <dbReference type="ARBA" id="ARBA00022840"/>
    </source>
</evidence>
<dbReference type="Pfam" id="PF00004">
    <property type="entry name" value="AAA"/>
    <property type="match status" value="2"/>
</dbReference>
<dbReference type="Proteomes" id="UP001150569">
    <property type="component" value="Unassembled WGS sequence"/>
</dbReference>
<evidence type="ECO:0000259" key="4">
    <source>
        <dbReference type="SMART" id="SM00382"/>
    </source>
</evidence>
<evidence type="ECO:0000313" key="6">
    <source>
        <dbReference type="Proteomes" id="UP001150569"/>
    </source>
</evidence>
<evidence type="ECO:0000256" key="1">
    <source>
        <dbReference type="ARBA" id="ARBA00006914"/>
    </source>
</evidence>
<dbReference type="EMBL" id="JANBPT010000257">
    <property type="protein sequence ID" value="KAJ1924713.1"/>
    <property type="molecule type" value="Genomic_DNA"/>
</dbReference>
<accession>A0A9W8AAC6</accession>
<keyword evidence="2" id="KW-0547">Nucleotide-binding</keyword>
<evidence type="ECO:0000313" key="5">
    <source>
        <dbReference type="EMBL" id="KAJ1924713.1"/>
    </source>
</evidence>
<dbReference type="PANTHER" id="PTHR23077">
    <property type="entry name" value="AAA-FAMILY ATPASE"/>
    <property type="match status" value="1"/>
</dbReference>
<feature type="domain" description="AAA+ ATPase" evidence="4">
    <location>
        <begin position="497"/>
        <end position="629"/>
    </location>
</feature>
<organism evidence="5 6">
    <name type="scientific">Tieghemiomyces parasiticus</name>
    <dbReference type="NCBI Taxonomy" id="78921"/>
    <lineage>
        <taxon>Eukaryota</taxon>
        <taxon>Fungi</taxon>
        <taxon>Fungi incertae sedis</taxon>
        <taxon>Zoopagomycota</taxon>
        <taxon>Kickxellomycotina</taxon>
        <taxon>Dimargaritomycetes</taxon>
        <taxon>Dimargaritales</taxon>
        <taxon>Dimargaritaceae</taxon>
        <taxon>Tieghemiomyces</taxon>
    </lineage>
</organism>
<dbReference type="InterPro" id="IPR003593">
    <property type="entry name" value="AAA+_ATPase"/>
</dbReference>
<dbReference type="GO" id="GO:0016887">
    <property type="term" value="F:ATP hydrolysis activity"/>
    <property type="evidence" value="ECO:0007669"/>
    <property type="project" value="InterPro"/>
</dbReference>
<dbReference type="Gene3D" id="3.40.50.300">
    <property type="entry name" value="P-loop containing nucleotide triphosphate hydrolases"/>
    <property type="match status" value="2"/>
</dbReference>
<keyword evidence="6" id="KW-1185">Reference proteome</keyword>
<dbReference type="InterPro" id="IPR003959">
    <property type="entry name" value="ATPase_AAA_core"/>
</dbReference>
<proteinExistence type="inferred from homology"/>
<feature type="domain" description="AAA+ ATPase" evidence="4">
    <location>
        <begin position="169"/>
        <end position="332"/>
    </location>
</feature>
<keyword evidence="3" id="KW-0067">ATP-binding</keyword>
<dbReference type="InterPro" id="IPR050168">
    <property type="entry name" value="AAA_ATPase_domain"/>
</dbReference>
<gene>
    <name evidence="5" type="ORF">IWQ60_005005</name>
</gene>
<comment type="caution">
    <text evidence="5">The sequence shown here is derived from an EMBL/GenBank/DDBJ whole genome shotgun (WGS) entry which is preliminary data.</text>
</comment>
<sequence>MPPVPALQITVVPVSTNPSDWGFMPTGLPHATTPRGIAATVPLAHVSWSRVLRRQWLHRRMPRSLVSPSHRLSARLTGRLVEFEVVEYRYRDPAGCEVTRRAEDGVEADDEAVQVDTQTVVHVARPRIRPSAEQLAEFGGYRKLVGQVLKLIDIFLSQPDHQTTSSPFGVRGCLVWGVEGIGKSALLRHVAQRSGLASFRLSLRDLFELLRSDVTLSAGTTTNSEAVSPGSTAATTTLAPGIIDQHIRTALTAAALSRPALVLIQDLHLISVASTVNPDHQRRIVAALTGELGRMPPAGVMLLGEGRTPGDLPDSLRHLGLFRTQFEMGIPDRADRYGILQAQYRSFPTTHHDGHSPGTTNLDDERSEWLTQVSRSTIGYTARDLAALVRQAFTASAIRHQSRPTSHIDSVTADLADLTIGSLTRLCHDSSDDPPQWCDWKRALDRVRPSQNLEFDTKVPFKAWADIGGYGETKTRLQLLLRLVSEAATAASSSSDEDHRSGKTTFAQALATESGMNTLVIRGPEVFSKYMGDTEAILRRIFAVARKLAPCIIWVDEIDTITRKRGWSDSDGTNGVDERVLSTLLNEMDGVQDRPGVLVLGCTTYPDQMDDAIIRPGRFDQLVHLPLPDIEDRRAILDVLGQRHPLASEVDLNALALDTKDFTPAHLENLFREAAMHTLRGNAEATEIDVDSIQNALETAIDAIDADGRLTRTLGDLAAFGRSRK</sequence>
<protein>
    <recommendedName>
        <fullName evidence="4">AAA+ ATPase domain-containing protein</fullName>
    </recommendedName>
</protein>